<name>A0A6H0KHH4_9BACE</name>
<evidence type="ECO:0000313" key="2">
    <source>
        <dbReference type="EMBL" id="QIU92842.1"/>
    </source>
</evidence>
<dbReference type="Proteomes" id="UP000501780">
    <property type="component" value="Chromosome"/>
</dbReference>
<gene>
    <name evidence="2" type="ORF">BacF7301_01145</name>
</gene>
<sequence>MITEYTFLEAQSIVVSGDIHGDFNMLIHKCCVRYGMTDTLIIVAGDCGFGFNHPDFYENTYTKNRERLAKSNNWIVLVRGNHDNPAYFAFKQITHNRFMTVPDYSIIRACGHTILCVGGAISIDRSYRMSNPNYQHITSNPFARNLYWADEKPFYNNILLNEITKRYSVDTVITHTAPIFCEPINKIGLEKWSENDETLFVDIAEERATMDKLHTYLFTNGHNVTNWFYGHFHRSWHDTFENCRFRMLDIMELAELTPM</sequence>
<organism evidence="2 3">
    <name type="scientific">Bacteroides faecium</name>
    <dbReference type="NCBI Taxonomy" id="2715212"/>
    <lineage>
        <taxon>Bacteria</taxon>
        <taxon>Pseudomonadati</taxon>
        <taxon>Bacteroidota</taxon>
        <taxon>Bacteroidia</taxon>
        <taxon>Bacteroidales</taxon>
        <taxon>Bacteroidaceae</taxon>
        <taxon>Bacteroides</taxon>
    </lineage>
</organism>
<dbReference type="Pfam" id="PF00149">
    <property type="entry name" value="Metallophos"/>
    <property type="match status" value="1"/>
</dbReference>
<dbReference type="RefSeq" id="WP_167959597.1">
    <property type="nucleotide sequence ID" value="NZ_CP050831.1"/>
</dbReference>
<dbReference type="InterPro" id="IPR029052">
    <property type="entry name" value="Metallo-depent_PP-like"/>
</dbReference>
<dbReference type="EMBL" id="CP050831">
    <property type="protein sequence ID" value="QIU92842.1"/>
    <property type="molecule type" value="Genomic_DNA"/>
</dbReference>
<reference evidence="2 3" key="1">
    <citation type="submission" date="2020-03" db="EMBL/GenBank/DDBJ databases">
        <title>Genomic analysis of Bacteroides faecium CBA7301.</title>
        <authorList>
            <person name="Kim J."/>
            <person name="Roh S.W."/>
        </authorList>
    </citation>
    <scope>NUCLEOTIDE SEQUENCE [LARGE SCALE GENOMIC DNA]</scope>
    <source>
        <strain evidence="2 3">CBA7301</strain>
    </source>
</reference>
<feature type="domain" description="Calcineurin-like phosphoesterase" evidence="1">
    <location>
        <begin position="13"/>
        <end position="234"/>
    </location>
</feature>
<evidence type="ECO:0000313" key="3">
    <source>
        <dbReference type="Proteomes" id="UP000501780"/>
    </source>
</evidence>
<evidence type="ECO:0000259" key="1">
    <source>
        <dbReference type="Pfam" id="PF00149"/>
    </source>
</evidence>
<dbReference type="Gene3D" id="3.60.21.10">
    <property type="match status" value="1"/>
</dbReference>
<keyword evidence="3" id="KW-1185">Reference proteome</keyword>
<accession>A0A6H0KHH4</accession>
<dbReference type="AlphaFoldDB" id="A0A6H0KHH4"/>
<dbReference type="SUPFAM" id="SSF56300">
    <property type="entry name" value="Metallo-dependent phosphatases"/>
    <property type="match status" value="1"/>
</dbReference>
<dbReference type="GO" id="GO:0016787">
    <property type="term" value="F:hydrolase activity"/>
    <property type="evidence" value="ECO:0007669"/>
    <property type="project" value="InterPro"/>
</dbReference>
<dbReference type="InterPro" id="IPR004843">
    <property type="entry name" value="Calcineurin-like_PHP"/>
</dbReference>
<protein>
    <submittedName>
        <fullName evidence="2">Serine/threonine protein phosphatase</fullName>
    </submittedName>
</protein>
<dbReference type="KEGG" id="bfc:BacF7301_01145"/>
<proteinExistence type="predicted"/>